<evidence type="ECO:0000313" key="7">
    <source>
        <dbReference type="Proteomes" id="UP000050430"/>
    </source>
</evidence>
<dbReference type="InterPro" id="IPR050922">
    <property type="entry name" value="LytR/CpsA/Psr_CW_biosynth"/>
</dbReference>
<dbReference type="AlphaFoldDB" id="A0A0P6WX05"/>
<comment type="caution">
    <text evidence="6">The sequence shown here is derived from an EMBL/GenBank/DDBJ whole genome shotgun (WGS) entry which is preliminary data.</text>
</comment>
<dbReference type="PANTHER" id="PTHR33392">
    <property type="entry name" value="POLYISOPRENYL-TEICHOIC ACID--PEPTIDOGLYCAN TEICHOIC ACID TRANSFERASE TAGU"/>
    <property type="match status" value="1"/>
</dbReference>
<evidence type="ECO:0000256" key="3">
    <source>
        <dbReference type="SAM" id="Phobius"/>
    </source>
</evidence>
<reference evidence="6 7" key="1">
    <citation type="submission" date="2015-07" db="EMBL/GenBank/DDBJ databases">
        <title>Genome sequence of Leptolinea tardivitalis DSM 16556.</title>
        <authorList>
            <person name="Hemp J."/>
            <person name="Ward L.M."/>
            <person name="Pace L.A."/>
            <person name="Fischer W.W."/>
        </authorList>
    </citation>
    <scope>NUCLEOTIDE SEQUENCE [LARGE SCALE GENOMIC DNA]</scope>
    <source>
        <strain evidence="6 7">YMTK-2</strain>
    </source>
</reference>
<dbReference type="Pfam" id="PF13399">
    <property type="entry name" value="LytR_C"/>
    <property type="match status" value="1"/>
</dbReference>
<proteinExistence type="inferred from homology"/>
<keyword evidence="3" id="KW-1133">Transmembrane helix</keyword>
<dbReference type="PANTHER" id="PTHR33392:SF6">
    <property type="entry name" value="POLYISOPRENYL-TEICHOIC ACID--PEPTIDOGLYCAN TEICHOIC ACID TRANSFERASE TAGU"/>
    <property type="match status" value="1"/>
</dbReference>
<evidence type="ECO:0000259" key="5">
    <source>
        <dbReference type="Pfam" id="PF13399"/>
    </source>
</evidence>
<dbReference type="EMBL" id="LGCK01000014">
    <property type="protein sequence ID" value="KPL70663.1"/>
    <property type="molecule type" value="Genomic_DNA"/>
</dbReference>
<dbReference type="STRING" id="229920.ADM99_16375"/>
<feature type="compositionally biased region" description="Polar residues" evidence="2">
    <location>
        <begin position="60"/>
        <end position="83"/>
    </location>
</feature>
<sequence>MARSTSRTARPRRKEDRVTAIILSVFAVLAVVTAIIAFMMVKNVVAGWVMPDVPGAPVDTSGSGTNIQLPDSAQASQPMQSSDGPAAKAWDGSRRVTALLMGLDYRDWEANEPASRTDSMMLVTYDPISNTAGMLSIPRDMWVYIPGFDYGKINTAYYLGEVNKLPGGGPALAVQTVEQFLGVPIDFYAQIDFNSFIKFIDEIGCIDLKVRVPITIDPLGAGNTKTLQPGTQPLCGADALAYARQRHTDGGDFDRALRQQEVILAVRNQIFNLGKLPELISKSPKLYSDIASGLRTNLTLSQVVQLALAAQKVPKENIKQAIIGTDDTQIAMSADGLSILIPNPDKIRIERDKIFASGGPVAPVVLAPTSASNAAAPAVPEGEKVTATPIPVADLTTLMVAEQARLMVQNGTQTAGLGERAGQYFQSLGMNVIGTGNADQLYTQMTLVDYSGKPYTMKFLAEMMQIPSDHIFSRYDPNAPGDVAIILGDNWQSVLNLP</sequence>
<keyword evidence="3" id="KW-0812">Transmembrane</keyword>
<dbReference type="InterPro" id="IPR027381">
    <property type="entry name" value="LytR/CpsA/Psr_C"/>
</dbReference>
<dbReference type="InterPro" id="IPR004474">
    <property type="entry name" value="LytR_CpsA_psr"/>
</dbReference>
<comment type="similarity">
    <text evidence="1">Belongs to the LytR/CpsA/Psr (LCP) family.</text>
</comment>
<evidence type="ECO:0000256" key="2">
    <source>
        <dbReference type="SAM" id="MobiDB-lite"/>
    </source>
</evidence>
<evidence type="ECO:0000313" key="6">
    <source>
        <dbReference type="EMBL" id="KPL70663.1"/>
    </source>
</evidence>
<feature type="domain" description="LytR/CpsA/Psr regulator C-terminal" evidence="5">
    <location>
        <begin position="404"/>
        <end position="491"/>
    </location>
</feature>
<dbReference type="Pfam" id="PF03816">
    <property type="entry name" value="LytR_cpsA_psr"/>
    <property type="match status" value="1"/>
</dbReference>
<dbReference type="Gene3D" id="3.30.70.2390">
    <property type="match status" value="1"/>
</dbReference>
<feature type="transmembrane region" description="Helical" evidence="3">
    <location>
        <begin position="20"/>
        <end position="41"/>
    </location>
</feature>
<name>A0A0P6WX05_9CHLR</name>
<feature type="domain" description="Cell envelope-related transcriptional attenuator" evidence="4">
    <location>
        <begin position="116"/>
        <end position="270"/>
    </location>
</feature>
<evidence type="ECO:0000259" key="4">
    <source>
        <dbReference type="Pfam" id="PF03816"/>
    </source>
</evidence>
<evidence type="ECO:0000256" key="1">
    <source>
        <dbReference type="ARBA" id="ARBA00006068"/>
    </source>
</evidence>
<evidence type="ECO:0008006" key="8">
    <source>
        <dbReference type="Google" id="ProtNLM"/>
    </source>
</evidence>
<gene>
    <name evidence="6" type="ORF">ADM99_16375</name>
</gene>
<accession>A0A0P6WX05</accession>
<dbReference type="NCBIfam" id="TIGR00350">
    <property type="entry name" value="lytR_cpsA_psr"/>
    <property type="match status" value="1"/>
</dbReference>
<keyword evidence="7" id="KW-1185">Reference proteome</keyword>
<feature type="region of interest" description="Disordered" evidence="2">
    <location>
        <begin position="59"/>
        <end position="89"/>
    </location>
</feature>
<dbReference type="RefSeq" id="WP_062422597.1">
    <property type="nucleotide sequence ID" value="NZ_BBYA01000010.1"/>
</dbReference>
<dbReference type="Gene3D" id="3.40.630.190">
    <property type="entry name" value="LCP protein"/>
    <property type="match status" value="1"/>
</dbReference>
<dbReference type="Proteomes" id="UP000050430">
    <property type="component" value="Unassembled WGS sequence"/>
</dbReference>
<keyword evidence="3" id="KW-0472">Membrane</keyword>
<organism evidence="6 7">
    <name type="scientific">Leptolinea tardivitalis</name>
    <dbReference type="NCBI Taxonomy" id="229920"/>
    <lineage>
        <taxon>Bacteria</taxon>
        <taxon>Bacillati</taxon>
        <taxon>Chloroflexota</taxon>
        <taxon>Anaerolineae</taxon>
        <taxon>Anaerolineales</taxon>
        <taxon>Anaerolineaceae</taxon>
        <taxon>Leptolinea</taxon>
    </lineage>
</organism>
<dbReference type="OrthoDB" id="305468at2"/>
<protein>
    <recommendedName>
        <fullName evidence="8">LytR family transcriptional regulator</fullName>
    </recommendedName>
</protein>